<organism evidence="2 3">
    <name type="scientific">Polysphondylium violaceum</name>
    <dbReference type="NCBI Taxonomy" id="133409"/>
    <lineage>
        <taxon>Eukaryota</taxon>
        <taxon>Amoebozoa</taxon>
        <taxon>Evosea</taxon>
        <taxon>Eumycetozoa</taxon>
        <taxon>Dictyostelia</taxon>
        <taxon>Dictyosteliales</taxon>
        <taxon>Dictyosteliaceae</taxon>
        <taxon>Polysphondylium</taxon>
    </lineage>
</organism>
<gene>
    <name evidence="2" type="ORF">CYY_005704</name>
</gene>
<accession>A0A8J4V3X0</accession>
<comment type="caution">
    <text evidence="2">The sequence shown here is derived from an EMBL/GenBank/DDBJ whole genome shotgun (WGS) entry which is preliminary data.</text>
</comment>
<feature type="region of interest" description="Disordered" evidence="1">
    <location>
        <begin position="29"/>
        <end position="63"/>
    </location>
</feature>
<sequence length="458" mass="53430">MFNQKSLILQTNNKRSLIVGVIRYMYTTTTNNNNSNNNRNDNDSSDDNDSNNNSKGRSILDEKKNTIDYRKEIMTSYHDMLKEITPQNVSNNHHTEVNIIEGDLMDKHHIVKNNPTRFIGNLKNIEIDKQDNDSHHRNNHDDHDADDIIIDRPQKEHNMNQKRVSRKPRDPLTIPIEQEDTKLRLFHPITGIYGLPVRSLPPKLNLFFEAVTNPGGPKMKIFLEENPNVSFQDMYSLHGRIPDFRKMVIEKEDIEPRVYWAFSYLRLPSITPTVDTTLLITSLSKASSIANLTYKTLIYFISEKQLNLEFKFESNEIIFDVNHLYSSHIPHFDLTRPIQIQKNYSTNLYAHLRIKQSEHEERLKSQGINFIPSKFHLKQMKSRQARDAEIDRVLNGLDFDNMNNNVIDSNNSNSNSQDIIDNSIDNNNNNNTNNSIDNNINENSSLLQRIYQYFTSKR</sequence>
<keyword evidence="3" id="KW-1185">Reference proteome</keyword>
<dbReference type="EMBL" id="AJWJ01000234">
    <property type="protein sequence ID" value="KAF2072992.1"/>
    <property type="molecule type" value="Genomic_DNA"/>
</dbReference>
<evidence type="ECO:0000313" key="2">
    <source>
        <dbReference type="EMBL" id="KAF2072992.1"/>
    </source>
</evidence>
<evidence type="ECO:0000256" key="1">
    <source>
        <dbReference type="SAM" id="MobiDB-lite"/>
    </source>
</evidence>
<reference evidence="2" key="1">
    <citation type="submission" date="2020-01" db="EMBL/GenBank/DDBJ databases">
        <title>Development of genomics and gene disruption for Polysphondylium violaceum indicates a role for the polyketide synthase stlB in stalk morphogenesis.</title>
        <authorList>
            <person name="Narita B."/>
            <person name="Kawabe Y."/>
            <person name="Kin K."/>
            <person name="Saito T."/>
            <person name="Gibbs R."/>
            <person name="Kuspa A."/>
            <person name="Muzny D."/>
            <person name="Queller D."/>
            <person name="Richards S."/>
            <person name="Strassman J."/>
            <person name="Sucgang R."/>
            <person name="Worley K."/>
            <person name="Schaap P."/>
        </authorList>
    </citation>
    <scope>NUCLEOTIDE SEQUENCE</scope>
    <source>
        <strain evidence="2">QSvi11</strain>
    </source>
</reference>
<feature type="region of interest" description="Disordered" evidence="1">
    <location>
        <begin position="408"/>
        <end position="437"/>
    </location>
</feature>
<proteinExistence type="predicted"/>
<evidence type="ECO:0000313" key="3">
    <source>
        <dbReference type="Proteomes" id="UP000695562"/>
    </source>
</evidence>
<protein>
    <submittedName>
        <fullName evidence="2">Uncharacterized protein</fullName>
    </submittedName>
</protein>
<name>A0A8J4V3X0_9MYCE</name>
<dbReference type="AlphaFoldDB" id="A0A8J4V3X0"/>
<dbReference type="Proteomes" id="UP000695562">
    <property type="component" value="Unassembled WGS sequence"/>
</dbReference>